<dbReference type="Proteomes" id="UP000009022">
    <property type="component" value="Unassembled WGS sequence"/>
</dbReference>
<dbReference type="RefSeq" id="XP_002116238.1">
    <property type="nucleotide sequence ID" value="XM_002116202.1"/>
</dbReference>
<gene>
    <name evidence="3" type="ORF">TRIADDRAFT_60125</name>
</gene>
<reference evidence="3 4" key="1">
    <citation type="journal article" date="2008" name="Nature">
        <title>The Trichoplax genome and the nature of placozoans.</title>
        <authorList>
            <person name="Srivastava M."/>
            <person name="Begovic E."/>
            <person name="Chapman J."/>
            <person name="Putnam N.H."/>
            <person name="Hellsten U."/>
            <person name="Kawashima T."/>
            <person name="Kuo A."/>
            <person name="Mitros T."/>
            <person name="Salamov A."/>
            <person name="Carpenter M.L."/>
            <person name="Signorovitch A.Y."/>
            <person name="Moreno M.A."/>
            <person name="Kamm K."/>
            <person name="Grimwood J."/>
            <person name="Schmutz J."/>
            <person name="Shapiro H."/>
            <person name="Grigoriev I.V."/>
            <person name="Buss L.W."/>
            <person name="Schierwater B."/>
            <person name="Dellaporta S.L."/>
            <person name="Rokhsar D.S."/>
        </authorList>
    </citation>
    <scope>NUCLEOTIDE SEQUENCE [LARGE SCALE GENOMIC DNA]</scope>
    <source>
        <strain evidence="3 4">Grell-BS-1999</strain>
    </source>
</reference>
<feature type="domain" description="DUF4604" evidence="2">
    <location>
        <begin position="9"/>
        <end position="153"/>
    </location>
</feature>
<dbReference type="PANTHER" id="PTHR31195">
    <property type="entry name" value="GEO02494P1"/>
    <property type="match status" value="1"/>
</dbReference>
<feature type="compositionally biased region" description="Basic and acidic residues" evidence="1">
    <location>
        <begin position="132"/>
        <end position="141"/>
    </location>
</feature>
<dbReference type="GeneID" id="6757451"/>
<evidence type="ECO:0000313" key="3">
    <source>
        <dbReference type="EMBL" id="EDV21271.1"/>
    </source>
</evidence>
<dbReference type="FunCoup" id="B3S7D3">
    <property type="interactions" value="1555"/>
</dbReference>
<dbReference type="InterPro" id="IPR040219">
    <property type="entry name" value="KIAA1143-like"/>
</dbReference>
<keyword evidence="4" id="KW-1185">Reference proteome</keyword>
<protein>
    <recommendedName>
        <fullName evidence="2">DUF4604 domain-containing protein</fullName>
    </recommendedName>
</protein>
<accession>B3S7D3</accession>
<dbReference type="AlphaFoldDB" id="B3S7D3"/>
<dbReference type="OMA" id="KRQVGYR"/>
<organism evidence="3 4">
    <name type="scientific">Trichoplax adhaerens</name>
    <name type="common">Trichoplax reptans</name>
    <dbReference type="NCBI Taxonomy" id="10228"/>
    <lineage>
        <taxon>Eukaryota</taxon>
        <taxon>Metazoa</taxon>
        <taxon>Placozoa</taxon>
        <taxon>Uniplacotomia</taxon>
        <taxon>Trichoplacea</taxon>
        <taxon>Trichoplacidae</taxon>
        <taxon>Trichoplax</taxon>
    </lineage>
</organism>
<feature type="compositionally biased region" description="Basic and acidic residues" evidence="1">
    <location>
        <begin position="75"/>
        <end position="94"/>
    </location>
</feature>
<evidence type="ECO:0000256" key="1">
    <source>
        <dbReference type="SAM" id="MobiDB-lite"/>
    </source>
</evidence>
<feature type="region of interest" description="Disordered" evidence="1">
    <location>
        <begin position="75"/>
        <end position="157"/>
    </location>
</feature>
<dbReference type="CTD" id="6757451"/>
<dbReference type="EMBL" id="DS985254">
    <property type="protein sequence ID" value="EDV21271.1"/>
    <property type="molecule type" value="Genomic_DNA"/>
</dbReference>
<proteinExistence type="predicted"/>
<evidence type="ECO:0000313" key="4">
    <source>
        <dbReference type="Proteomes" id="UP000009022"/>
    </source>
</evidence>
<dbReference type="InterPro" id="IPR027911">
    <property type="entry name" value="DUF4604"/>
</dbReference>
<dbReference type="PhylomeDB" id="B3S7D3"/>
<dbReference type="Pfam" id="PF15377">
    <property type="entry name" value="DUF4604"/>
    <property type="match status" value="1"/>
</dbReference>
<sequence length="157" mass="18059">MAGRGRRSDVNYIKPQVPKFIQKFKDKVNYVDEPTINTKKNIPTLEDLQDEIDREDEQPVVVFDPKEVTCDEADRFKEQLSQKRQHDDEEHESTSEVSGTKHVFKKRAKSSENSNERNNSKFSTKSSASSDGKSKKSDMKSIKNTKLLSFDDEGLEE</sequence>
<name>B3S7D3_TRIAD</name>
<dbReference type="OrthoDB" id="10043580at2759"/>
<evidence type="ECO:0000259" key="2">
    <source>
        <dbReference type="Pfam" id="PF15377"/>
    </source>
</evidence>
<feature type="compositionally biased region" description="Low complexity" evidence="1">
    <location>
        <begin position="120"/>
        <end position="131"/>
    </location>
</feature>
<dbReference type="HOGENOM" id="CLU_111288_2_0_1"/>
<dbReference type="PANTHER" id="PTHR31195:SF2">
    <property type="entry name" value="GEO02494P1"/>
    <property type="match status" value="1"/>
</dbReference>
<dbReference type="KEGG" id="tad:TRIADDRAFT_60125"/>
<dbReference type="InParanoid" id="B3S7D3"/>